<name>R4XM27_TAPDE</name>
<feature type="compositionally biased region" description="Basic and acidic residues" evidence="4">
    <location>
        <begin position="97"/>
        <end position="113"/>
    </location>
</feature>
<comment type="subcellular location">
    <subcellularLocation>
        <location evidence="1">Nucleus</location>
    </subcellularLocation>
</comment>
<feature type="domain" description="Myb-like" evidence="5">
    <location>
        <begin position="473"/>
        <end position="517"/>
    </location>
</feature>
<feature type="compositionally biased region" description="Basic and acidic residues" evidence="4">
    <location>
        <begin position="357"/>
        <end position="384"/>
    </location>
</feature>
<dbReference type="PANTHER" id="PTHR46380:SF2">
    <property type="entry name" value="CYCLIN-D-BINDING MYB-LIKE TRANSCRIPTION FACTOR 1"/>
    <property type="match status" value="1"/>
</dbReference>
<feature type="compositionally biased region" description="Polar residues" evidence="4">
    <location>
        <begin position="321"/>
        <end position="336"/>
    </location>
</feature>
<dbReference type="Gene3D" id="1.10.10.60">
    <property type="entry name" value="Homeodomain-like"/>
    <property type="match status" value="2"/>
</dbReference>
<protein>
    <recommendedName>
        <fullName evidence="9">DNA-binding protein REB1</fullName>
    </recommendedName>
</protein>
<evidence type="ECO:0000313" key="8">
    <source>
        <dbReference type="Proteomes" id="UP000013776"/>
    </source>
</evidence>
<evidence type="ECO:0000259" key="6">
    <source>
        <dbReference type="PROSITE" id="PS51294"/>
    </source>
</evidence>
<feature type="domain" description="Myb-like" evidence="5">
    <location>
        <begin position="525"/>
        <end position="573"/>
    </location>
</feature>
<feature type="domain" description="HTH myb-type" evidence="6">
    <location>
        <begin position="473"/>
        <end position="521"/>
    </location>
</feature>
<keyword evidence="2" id="KW-0238">DNA-binding</keyword>
<keyword evidence="3" id="KW-0539">Nucleus</keyword>
<dbReference type="SUPFAM" id="SSF46689">
    <property type="entry name" value="Homeodomain-like"/>
    <property type="match status" value="2"/>
</dbReference>
<dbReference type="GO" id="GO:0000976">
    <property type="term" value="F:transcription cis-regulatory region binding"/>
    <property type="evidence" value="ECO:0007669"/>
    <property type="project" value="TreeGrafter"/>
</dbReference>
<feature type="compositionally biased region" description="Basic and acidic residues" evidence="4">
    <location>
        <begin position="390"/>
        <end position="402"/>
    </location>
</feature>
<dbReference type="CDD" id="cd00167">
    <property type="entry name" value="SANT"/>
    <property type="match status" value="1"/>
</dbReference>
<evidence type="ECO:0000259" key="5">
    <source>
        <dbReference type="PROSITE" id="PS50090"/>
    </source>
</evidence>
<dbReference type="Pfam" id="PF00249">
    <property type="entry name" value="Myb_DNA-binding"/>
    <property type="match status" value="2"/>
</dbReference>
<evidence type="ECO:0008006" key="9">
    <source>
        <dbReference type="Google" id="ProtNLM"/>
    </source>
</evidence>
<feature type="compositionally biased region" description="Basic and acidic residues" evidence="4">
    <location>
        <begin position="337"/>
        <end position="350"/>
    </location>
</feature>
<dbReference type="InterPro" id="IPR001005">
    <property type="entry name" value="SANT/Myb"/>
</dbReference>
<evidence type="ECO:0000256" key="3">
    <source>
        <dbReference type="ARBA" id="ARBA00023242"/>
    </source>
</evidence>
<dbReference type="OrthoDB" id="39591at2759"/>
<dbReference type="eggNOG" id="KOG0051">
    <property type="taxonomic scope" value="Eukaryota"/>
</dbReference>
<organism evidence="7 8">
    <name type="scientific">Taphrina deformans (strain PYCC 5710 / ATCC 11124 / CBS 356.35 / IMI 108563 / JCM 9778 / NBRC 8474)</name>
    <name type="common">Peach leaf curl fungus</name>
    <name type="synonym">Lalaria deformans</name>
    <dbReference type="NCBI Taxonomy" id="1097556"/>
    <lineage>
        <taxon>Eukaryota</taxon>
        <taxon>Fungi</taxon>
        <taxon>Dikarya</taxon>
        <taxon>Ascomycota</taxon>
        <taxon>Taphrinomycotina</taxon>
        <taxon>Taphrinomycetes</taxon>
        <taxon>Taphrinales</taxon>
        <taxon>Taphrinaceae</taxon>
        <taxon>Taphrina</taxon>
    </lineage>
</organism>
<feature type="compositionally biased region" description="Polar residues" evidence="4">
    <location>
        <begin position="183"/>
        <end position="197"/>
    </location>
</feature>
<feature type="region of interest" description="Disordered" evidence="4">
    <location>
        <begin position="580"/>
        <end position="605"/>
    </location>
</feature>
<dbReference type="PROSITE" id="PS50090">
    <property type="entry name" value="MYB_LIKE"/>
    <property type="match status" value="2"/>
</dbReference>
<evidence type="ECO:0000256" key="2">
    <source>
        <dbReference type="ARBA" id="ARBA00023125"/>
    </source>
</evidence>
<dbReference type="PROSITE" id="PS51294">
    <property type="entry name" value="HTH_MYB"/>
    <property type="match status" value="1"/>
</dbReference>
<feature type="region of interest" description="Disordered" evidence="4">
    <location>
        <begin position="321"/>
        <end position="402"/>
    </location>
</feature>
<dbReference type="STRING" id="1097556.R4XM27"/>
<gene>
    <name evidence="7" type="ORF">TAPDE_004792</name>
</gene>
<dbReference type="InterPro" id="IPR009057">
    <property type="entry name" value="Homeodomain-like_sf"/>
</dbReference>
<evidence type="ECO:0000256" key="4">
    <source>
        <dbReference type="SAM" id="MobiDB-lite"/>
    </source>
</evidence>
<feature type="compositionally biased region" description="Basic and acidic residues" evidence="4">
    <location>
        <begin position="44"/>
        <end position="65"/>
    </location>
</feature>
<dbReference type="InterPro" id="IPR017930">
    <property type="entry name" value="Myb_dom"/>
</dbReference>
<feature type="compositionally biased region" description="Polar residues" evidence="4">
    <location>
        <begin position="85"/>
        <end position="96"/>
    </location>
</feature>
<dbReference type="GO" id="GO:0005634">
    <property type="term" value="C:nucleus"/>
    <property type="evidence" value="ECO:0007669"/>
    <property type="project" value="UniProtKB-SubCell"/>
</dbReference>
<reference evidence="7 8" key="1">
    <citation type="journal article" date="2013" name="MBio">
        <title>Genome sequencing of the plant pathogen Taphrina deformans, the causal agent of peach leaf curl.</title>
        <authorList>
            <person name="Cisse O.H."/>
            <person name="Almeida J.M.G.C.F."/>
            <person name="Fonseca A."/>
            <person name="Kumar A.A."/>
            <person name="Salojaervi J."/>
            <person name="Overmyer K."/>
            <person name="Hauser P.M."/>
            <person name="Pagni M."/>
        </authorList>
    </citation>
    <scope>NUCLEOTIDE SEQUENCE [LARGE SCALE GENOMIC DNA]</scope>
    <source>
        <strain evidence="8">PYCC 5710 / ATCC 11124 / CBS 356.35 / IMI 108563 / JCM 9778 / NBRC 8474</strain>
    </source>
</reference>
<evidence type="ECO:0000256" key="1">
    <source>
        <dbReference type="ARBA" id="ARBA00004123"/>
    </source>
</evidence>
<dbReference type="VEuPathDB" id="FungiDB:TAPDE_004792"/>
<proteinExistence type="predicted"/>
<dbReference type="EMBL" id="CAHR02000227">
    <property type="protein sequence ID" value="CCG84350.1"/>
    <property type="molecule type" value="Genomic_DNA"/>
</dbReference>
<feature type="compositionally biased region" description="Basic residues" evidence="4">
    <location>
        <begin position="10"/>
        <end position="26"/>
    </location>
</feature>
<evidence type="ECO:0000313" key="7">
    <source>
        <dbReference type="EMBL" id="CCG84350.1"/>
    </source>
</evidence>
<feature type="compositionally biased region" description="Basic residues" evidence="4">
    <location>
        <begin position="114"/>
        <end position="123"/>
    </location>
</feature>
<dbReference type="Proteomes" id="UP000013776">
    <property type="component" value="Unassembled WGS sequence"/>
</dbReference>
<dbReference type="AlphaFoldDB" id="R4XM27"/>
<comment type="caution">
    <text evidence="7">The sequence shown here is derived from an EMBL/GenBank/DDBJ whole genome shotgun (WGS) entry which is preliminary data.</text>
</comment>
<dbReference type="SMART" id="SM00717">
    <property type="entry name" value="SANT"/>
    <property type="match status" value="2"/>
</dbReference>
<dbReference type="InterPro" id="IPR051651">
    <property type="entry name" value="DMTF1_DNA-bind_reg"/>
</dbReference>
<dbReference type="PANTHER" id="PTHR46380">
    <property type="entry name" value="CYCLIN-D-BINDING MYB-LIKE TRANSCRIPTION FACTOR 1"/>
    <property type="match status" value="1"/>
</dbReference>
<dbReference type="GO" id="GO:0003700">
    <property type="term" value="F:DNA-binding transcription factor activity"/>
    <property type="evidence" value="ECO:0007669"/>
    <property type="project" value="TreeGrafter"/>
</dbReference>
<feature type="region of interest" description="Disordered" evidence="4">
    <location>
        <begin position="181"/>
        <end position="257"/>
    </location>
</feature>
<feature type="compositionally biased region" description="Polar residues" evidence="4">
    <location>
        <begin position="140"/>
        <end position="151"/>
    </location>
</feature>
<feature type="compositionally biased region" description="Basic and acidic residues" evidence="4">
    <location>
        <begin position="234"/>
        <end position="249"/>
    </location>
</feature>
<sequence>MTESDSAKIAAKKARKAQTRALKKANRKEEQARKTGVSASVQGDRIDEVNKRNHEADSSFQEETKMVLPANNEHRAAKKRRIDETQSSNPPLNTTIERSHEEKRHDSSVAEKKAAKKAAKAARKALENSRSVDVIPSSRPPVNTTSRNGNAVSDIPLDNQSPPGSIGKTLVVPDRVHSLASDIDTQSAGQDQQIASDLENESPSDNDSQSTVRKTPRVMTGQAIASTTPSIPLDDSHEGSQHNTNRDEAFSESDPLVPKAQRAVRKYLRRQGIDINDFAAEIMDQPIIEHPFFRFAKTFFASMSRNEFGRLIRQVTSDIQNSGVESSNTLASVETSSQRKEERNDQHKDQNTNGESAGKEKPYERPDGQSAPKTKDIHRSKGNDRQSVNDGHDYRSGPLTDDEKSIIGDAVSAYCSEHNLSNSEFCNIVWDLPRPLPVAEKRRFLSEFLHLLPDRKTRNVRDWFKRAYIPYDRSPFTEEEDEELLRLHSIHGADWKLISNKMARFREDVRDRYRNHLATKPVMLGEWSAEENEKFLGILQRYKNRSEMHWGEIARQMESRSRPQCRDRYLRMQGERTKSISRLRRALRDPSTSGTDTSEREKSSVKVRPKIMAGDVLALAKLIKANRVTSITEALERELFQRDGYSSVFGDDNIHIKMKSELDQTGTGRFVTKLDRLIEKYEALDESELLSTLVKD</sequence>
<accession>R4XM27</accession>
<feature type="region of interest" description="Disordered" evidence="4">
    <location>
        <begin position="1"/>
        <end position="169"/>
    </location>
</feature>
<keyword evidence="8" id="KW-1185">Reference proteome</keyword>